<organism evidence="3 4">
    <name type="scientific">Pseudodesulfovibrio sediminis</name>
    <dbReference type="NCBI Taxonomy" id="2810563"/>
    <lineage>
        <taxon>Bacteria</taxon>
        <taxon>Pseudomonadati</taxon>
        <taxon>Thermodesulfobacteriota</taxon>
        <taxon>Desulfovibrionia</taxon>
        <taxon>Desulfovibrionales</taxon>
        <taxon>Desulfovibrionaceae</taxon>
    </lineage>
</organism>
<feature type="signal peptide" evidence="2">
    <location>
        <begin position="1"/>
        <end position="30"/>
    </location>
</feature>
<evidence type="ECO:0008006" key="5">
    <source>
        <dbReference type="Google" id="ProtNLM"/>
    </source>
</evidence>
<sequence length="433" mass="47177">MTRTSILLTRPLHILLLFGVLVSMHCPALADTTESERLTPRQFAAVVDARNFMDTGQPDKAVRRLLPLAQGERPPLTILSHLAWAQADARDTDAAMQTYMRASALYPEDANTARNLGIMLLEKGRPHKAAAILEQAYNLQPEGAKEPALLMQAASALARADAFDPALRLIDRAEHTAKTVPVVWTALAVYCCLRLDRTHDALRYCHACTHAHPESVQAWTMLSRVLVRRNDPLAAAAALETAQSLGRSDTDAASMAHAPDISAELASLYARGHAYAEAARLLPQDTTPHAALRAAELFYLSRQNTAALKALDTEARRADRTAKGRLGSLRAALLRGRILMDMRHDDEAVACLLAAATPSPADATAIEHRLRGEALLLAGEIRWMERDWNRAARIFSTLAMVPGYGNTGTSLATSMRALLREAALTIDDQKAAE</sequence>
<protein>
    <recommendedName>
        <fullName evidence="5">Tetratricopeptide repeat protein</fullName>
    </recommendedName>
</protein>
<name>A0ABN6ERM8_9BACT</name>
<dbReference type="EMBL" id="AP024485">
    <property type="protein sequence ID" value="BCS88082.1"/>
    <property type="molecule type" value="Genomic_DNA"/>
</dbReference>
<dbReference type="InterPro" id="IPR019734">
    <property type="entry name" value="TPR_rpt"/>
</dbReference>
<evidence type="ECO:0000256" key="1">
    <source>
        <dbReference type="PROSITE-ProRule" id="PRU00339"/>
    </source>
</evidence>
<gene>
    <name evidence="3" type="ORF">PSDVSF_13240</name>
</gene>
<dbReference type="PROSITE" id="PS50005">
    <property type="entry name" value="TPR"/>
    <property type="match status" value="1"/>
</dbReference>
<dbReference type="RefSeq" id="WP_229595423.1">
    <property type="nucleotide sequence ID" value="NZ_AP024485.1"/>
</dbReference>
<proteinExistence type="predicted"/>
<dbReference type="InterPro" id="IPR011990">
    <property type="entry name" value="TPR-like_helical_dom_sf"/>
</dbReference>
<evidence type="ECO:0000256" key="2">
    <source>
        <dbReference type="SAM" id="SignalP"/>
    </source>
</evidence>
<dbReference type="PANTHER" id="PTHR12558">
    <property type="entry name" value="CELL DIVISION CYCLE 16,23,27"/>
    <property type="match status" value="1"/>
</dbReference>
<keyword evidence="1" id="KW-0802">TPR repeat</keyword>
<keyword evidence="2" id="KW-0732">Signal</keyword>
<keyword evidence="4" id="KW-1185">Reference proteome</keyword>
<evidence type="ECO:0000313" key="3">
    <source>
        <dbReference type="EMBL" id="BCS88082.1"/>
    </source>
</evidence>
<feature type="repeat" description="TPR" evidence="1">
    <location>
        <begin position="110"/>
        <end position="143"/>
    </location>
</feature>
<dbReference type="Gene3D" id="1.25.40.10">
    <property type="entry name" value="Tetratricopeptide repeat domain"/>
    <property type="match status" value="1"/>
</dbReference>
<dbReference type="PANTHER" id="PTHR12558:SF13">
    <property type="entry name" value="CELL DIVISION CYCLE PROTEIN 27 HOMOLOG"/>
    <property type="match status" value="1"/>
</dbReference>
<feature type="chain" id="PRO_5045123084" description="Tetratricopeptide repeat protein" evidence="2">
    <location>
        <begin position="31"/>
        <end position="433"/>
    </location>
</feature>
<evidence type="ECO:0000313" key="4">
    <source>
        <dbReference type="Proteomes" id="UP001053296"/>
    </source>
</evidence>
<dbReference type="SUPFAM" id="SSF48452">
    <property type="entry name" value="TPR-like"/>
    <property type="match status" value="2"/>
</dbReference>
<dbReference type="SMART" id="SM00028">
    <property type="entry name" value="TPR"/>
    <property type="match status" value="5"/>
</dbReference>
<reference evidence="3" key="1">
    <citation type="journal article" date="2022" name="Arch. Microbiol.">
        <title>Pseudodesulfovibrio sediminis sp. nov., a mesophilic and neutrophilic sulfate-reducing bacterium isolated from sediment of a brackish lake.</title>
        <authorList>
            <person name="Takahashi A."/>
            <person name="Kojima H."/>
            <person name="Watanabe M."/>
            <person name="Fukui M."/>
        </authorList>
    </citation>
    <scope>NUCLEOTIDE SEQUENCE</scope>
    <source>
        <strain evidence="3">SF6</strain>
    </source>
</reference>
<dbReference type="Proteomes" id="UP001053296">
    <property type="component" value="Chromosome"/>
</dbReference>
<accession>A0ABN6ERM8</accession>